<dbReference type="GO" id="GO:0005509">
    <property type="term" value="F:calcium ion binding"/>
    <property type="evidence" value="ECO:0007669"/>
    <property type="project" value="InterPro"/>
</dbReference>
<sequence length="596" mass="67835">MNLKKEAIEEIDVLRDRKRRELRTIRSASSYSSLQKAAMYRMAAFRPITCTLGDNPRESSVTLSAVVKAKAQAKKLIHRIRKRDRPTSKQTEEQSSRPVTATSEDILYYDKESEEEDDNKSTVPEETDDQALYNLACKKFKIKPSQKFLKGLDSESICLRNHFPNATVMKAFCVSLLNNTKVKSLDFGSNALDDVCIRYISEMIVENVFITHLNLSGNNIGNEGHRHLSRAFIENRTILKLDISDTKLSDGEARHLADLIAKNRSITDLNLSKNSLKEKGCEIINPALSFNDTLVTLNLSWNHIRRKGAEAICRALQKNHSLETVDLSWNGFYLDGCKALMRVLSINKTLKDLDISYNRIDLESLQYILKGLKKNKTLFKLGIKGNVFLSEGATHLIKLIDQVESIALEEVNIDGLWVEPLFIEKLESIKMKRRFVVIHGPIIKQREGNFKENENEFNRDDPMTVLMECMRLQNLRLVDLFTSLDKDGSGTLSRQEFKEGLLNINIPLSSDLLDKLLQSLDKNEDGEVDYKELTEGQKEHKKKLMTIAAASKDARFEDTEVGRVSMKLQKLMAIKSYATEARKRLKGKSIANSENK</sequence>
<dbReference type="PANTHER" id="PTHR24114:SF2">
    <property type="entry name" value="F-BOX DOMAIN-CONTAINING PROTEIN-RELATED"/>
    <property type="match status" value="1"/>
</dbReference>
<proteinExistence type="predicted"/>
<gene>
    <name evidence="4" type="ORF">DGYR_LOCUS3809</name>
</gene>
<dbReference type="AlphaFoldDB" id="A0A7I8VFR2"/>
<feature type="domain" description="EF-hand" evidence="3">
    <location>
        <begin position="508"/>
        <end position="543"/>
    </location>
</feature>
<evidence type="ECO:0000256" key="1">
    <source>
        <dbReference type="ARBA" id="ARBA00022837"/>
    </source>
</evidence>
<dbReference type="OrthoDB" id="120976at2759"/>
<dbReference type="SUPFAM" id="SSF47473">
    <property type="entry name" value="EF-hand"/>
    <property type="match status" value="1"/>
</dbReference>
<keyword evidence="5" id="KW-1185">Reference proteome</keyword>
<evidence type="ECO:0000256" key="2">
    <source>
        <dbReference type="SAM" id="MobiDB-lite"/>
    </source>
</evidence>
<comment type="caution">
    <text evidence="4">The sequence shown here is derived from an EMBL/GenBank/DDBJ whole genome shotgun (WGS) entry which is preliminary data.</text>
</comment>
<organism evidence="4 5">
    <name type="scientific">Dimorphilus gyrociliatus</name>
    <dbReference type="NCBI Taxonomy" id="2664684"/>
    <lineage>
        <taxon>Eukaryota</taxon>
        <taxon>Metazoa</taxon>
        <taxon>Spiralia</taxon>
        <taxon>Lophotrochozoa</taxon>
        <taxon>Annelida</taxon>
        <taxon>Polychaeta</taxon>
        <taxon>Polychaeta incertae sedis</taxon>
        <taxon>Dinophilidae</taxon>
        <taxon>Dimorphilus</taxon>
    </lineage>
</organism>
<reference evidence="4 5" key="1">
    <citation type="submission" date="2020-08" db="EMBL/GenBank/DDBJ databases">
        <authorList>
            <person name="Hejnol A."/>
        </authorList>
    </citation>
    <scope>NUCLEOTIDE SEQUENCE [LARGE SCALE GENOMIC DNA]</scope>
</reference>
<dbReference type="InterPro" id="IPR018247">
    <property type="entry name" value="EF_Hand_1_Ca_BS"/>
</dbReference>
<evidence type="ECO:0000313" key="4">
    <source>
        <dbReference type="EMBL" id="CAD5115030.1"/>
    </source>
</evidence>
<dbReference type="PROSITE" id="PS00018">
    <property type="entry name" value="EF_HAND_1"/>
    <property type="match status" value="2"/>
</dbReference>
<dbReference type="Pfam" id="PF13516">
    <property type="entry name" value="LRR_6"/>
    <property type="match status" value="4"/>
</dbReference>
<dbReference type="EMBL" id="CAJFCJ010000005">
    <property type="protein sequence ID" value="CAD5115030.1"/>
    <property type="molecule type" value="Genomic_DNA"/>
</dbReference>
<evidence type="ECO:0000313" key="5">
    <source>
        <dbReference type="Proteomes" id="UP000549394"/>
    </source>
</evidence>
<dbReference type="InterPro" id="IPR001611">
    <property type="entry name" value="Leu-rich_rpt"/>
</dbReference>
<dbReference type="InterPro" id="IPR052394">
    <property type="entry name" value="LRR-containing"/>
</dbReference>
<dbReference type="InterPro" id="IPR032675">
    <property type="entry name" value="LRR_dom_sf"/>
</dbReference>
<dbReference type="PROSITE" id="PS50222">
    <property type="entry name" value="EF_HAND_2"/>
    <property type="match status" value="2"/>
</dbReference>
<feature type="region of interest" description="Disordered" evidence="2">
    <location>
        <begin position="77"/>
        <end position="101"/>
    </location>
</feature>
<feature type="compositionally biased region" description="Basic and acidic residues" evidence="2">
    <location>
        <begin position="85"/>
        <end position="95"/>
    </location>
</feature>
<dbReference type="SMART" id="SM00368">
    <property type="entry name" value="LRR_RI"/>
    <property type="match status" value="8"/>
</dbReference>
<dbReference type="InterPro" id="IPR002048">
    <property type="entry name" value="EF_hand_dom"/>
</dbReference>
<dbReference type="Pfam" id="PF13499">
    <property type="entry name" value="EF-hand_7"/>
    <property type="match status" value="1"/>
</dbReference>
<dbReference type="InterPro" id="IPR011992">
    <property type="entry name" value="EF-hand-dom_pair"/>
</dbReference>
<name>A0A7I8VFR2_9ANNE</name>
<evidence type="ECO:0000259" key="3">
    <source>
        <dbReference type="PROSITE" id="PS50222"/>
    </source>
</evidence>
<dbReference type="SMART" id="SM00054">
    <property type="entry name" value="EFh"/>
    <property type="match status" value="2"/>
</dbReference>
<dbReference type="CDD" id="cd00051">
    <property type="entry name" value="EFh"/>
    <property type="match status" value="1"/>
</dbReference>
<keyword evidence="1" id="KW-0106">Calcium</keyword>
<accession>A0A7I8VFR2</accession>
<dbReference type="SUPFAM" id="SSF52047">
    <property type="entry name" value="RNI-like"/>
    <property type="match status" value="1"/>
</dbReference>
<protein>
    <submittedName>
        <fullName evidence="4">DgyrCDS4051</fullName>
    </submittedName>
</protein>
<dbReference type="Gene3D" id="3.80.10.10">
    <property type="entry name" value="Ribonuclease Inhibitor"/>
    <property type="match status" value="2"/>
</dbReference>
<dbReference type="Gene3D" id="1.10.238.10">
    <property type="entry name" value="EF-hand"/>
    <property type="match status" value="1"/>
</dbReference>
<feature type="domain" description="EF-hand" evidence="3">
    <location>
        <begin position="472"/>
        <end position="507"/>
    </location>
</feature>
<dbReference type="Proteomes" id="UP000549394">
    <property type="component" value="Unassembled WGS sequence"/>
</dbReference>
<dbReference type="PANTHER" id="PTHR24114">
    <property type="entry name" value="LEUCINE RICH REPEAT FAMILY PROTEIN"/>
    <property type="match status" value="1"/>
</dbReference>